<dbReference type="GO" id="GO:0005315">
    <property type="term" value="F:phosphate transmembrane transporter activity"/>
    <property type="evidence" value="ECO:0007669"/>
    <property type="project" value="InterPro"/>
</dbReference>
<dbReference type="AlphaFoldDB" id="A0A4Q7JE08"/>
<dbReference type="Gene3D" id="1.10.3720.10">
    <property type="entry name" value="MetI-like"/>
    <property type="match status" value="1"/>
</dbReference>
<dbReference type="PANTHER" id="PTHR30425:SF1">
    <property type="entry name" value="PHOSPHATE TRANSPORT SYSTEM PERMEASE PROTEIN PSTC"/>
    <property type="match status" value="1"/>
</dbReference>
<feature type="transmembrane region" description="Helical" evidence="9">
    <location>
        <begin position="214"/>
        <end position="232"/>
    </location>
</feature>
<evidence type="ECO:0000256" key="4">
    <source>
        <dbReference type="ARBA" id="ARBA00022475"/>
    </source>
</evidence>
<keyword evidence="14" id="KW-1185">Reference proteome</keyword>
<dbReference type="InterPro" id="IPR000515">
    <property type="entry name" value="MetI-like"/>
</dbReference>
<dbReference type="OrthoDB" id="9785113at2"/>
<feature type="transmembrane region" description="Helical" evidence="9">
    <location>
        <begin position="119"/>
        <end position="145"/>
    </location>
</feature>
<dbReference type="InterPro" id="IPR051124">
    <property type="entry name" value="Phosphate_Transport_Permease"/>
</dbReference>
<dbReference type="GO" id="GO:0005886">
    <property type="term" value="C:plasma membrane"/>
    <property type="evidence" value="ECO:0007669"/>
    <property type="project" value="UniProtKB-SubCell"/>
</dbReference>
<feature type="transmembrane region" description="Helical" evidence="9">
    <location>
        <begin position="157"/>
        <end position="181"/>
    </location>
</feature>
<gene>
    <name evidence="13" type="primary">pstC</name>
    <name evidence="13" type="ORF">EWH70_05435</name>
</gene>
<dbReference type="RefSeq" id="WP_130474108.1">
    <property type="nucleotide sequence ID" value="NZ_SFCC01000002.1"/>
</dbReference>
<dbReference type="InterPro" id="IPR035906">
    <property type="entry name" value="MetI-like_sf"/>
</dbReference>
<evidence type="ECO:0000313" key="13">
    <source>
        <dbReference type="EMBL" id="RZQ65322.1"/>
    </source>
</evidence>
<dbReference type="SUPFAM" id="SSF161098">
    <property type="entry name" value="MetI-like"/>
    <property type="match status" value="1"/>
</dbReference>
<feature type="transmembrane region" description="Helical" evidence="9">
    <location>
        <begin position="330"/>
        <end position="353"/>
    </location>
</feature>
<name>A0A4Q7JE08_9PSEU</name>
<reference evidence="13 14" key="1">
    <citation type="submission" date="2019-02" db="EMBL/GenBank/DDBJ databases">
        <title>Draft genome sequence of Amycolatopsis sp. 8-3EHSu isolated from roots of Suaeda maritima.</title>
        <authorList>
            <person name="Duangmal K."/>
            <person name="Chantavorakit T."/>
        </authorList>
    </citation>
    <scope>NUCLEOTIDE SEQUENCE [LARGE SCALE GENOMIC DNA]</scope>
    <source>
        <strain evidence="13 14">8-3EHSu</strain>
    </source>
</reference>
<feature type="region of interest" description="Disordered" evidence="11">
    <location>
        <begin position="1"/>
        <end position="54"/>
    </location>
</feature>
<comment type="caution">
    <text evidence="13">The sequence shown here is derived from an EMBL/GenBank/DDBJ whole genome shotgun (WGS) entry which is preliminary data.</text>
</comment>
<evidence type="ECO:0000313" key="14">
    <source>
        <dbReference type="Proteomes" id="UP000292003"/>
    </source>
</evidence>
<feature type="transmembrane region" description="Helical" evidence="9">
    <location>
        <begin position="65"/>
        <end position="89"/>
    </location>
</feature>
<evidence type="ECO:0000256" key="3">
    <source>
        <dbReference type="ARBA" id="ARBA00022448"/>
    </source>
</evidence>
<feature type="compositionally biased region" description="Low complexity" evidence="11">
    <location>
        <begin position="1"/>
        <end position="20"/>
    </location>
</feature>
<feature type="domain" description="ABC transmembrane type-1" evidence="12">
    <location>
        <begin position="120"/>
        <end position="349"/>
    </location>
</feature>
<evidence type="ECO:0000256" key="2">
    <source>
        <dbReference type="ARBA" id="ARBA00007069"/>
    </source>
</evidence>
<protein>
    <recommendedName>
        <fullName evidence="10">Phosphate transport system permease protein</fullName>
    </recommendedName>
</protein>
<evidence type="ECO:0000256" key="1">
    <source>
        <dbReference type="ARBA" id="ARBA00004651"/>
    </source>
</evidence>
<evidence type="ECO:0000256" key="8">
    <source>
        <dbReference type="ARBA" id="ARBA00023136"/>
    </source>
</evidence>
<dbReference type="EMBL" id="SFCC01000002">
    <property type="protein sequence ID" value="RZQ65322.1"/>
    <property type="molecule type" value="Genomic_DNA"/>
</dbReference>
<keyword evidence="3 9" id="KW-0813">Transport</keyword>
<comment type="caution">
    <text evidence="10">Lacks conserved residue(s) required for the propagation of feature annotation.</text>
</comment>
<dbReference type="Proteomes" id="UP000292003">
    <property type="component" value="Unassembled WGS sequence"/>
</dbReference>
<keyword evidence="4 10" id="KW-1003">Cell membrane</keyword>
<evidence type="ECO:0000256" key="9">
    <source>
        <dbReference type="RuleBase" id="RU363032"/>
    </source>
</evidence>
<dbReference type="PANTHER" id="PTHR30425">
    <property type="entry name" value="PHOSPHATE TRANSPORT SYSTEM PERMEASE PROTEIN PST"/>
    <property type="match status" value="1"/>
</dbReference>
<evidence type="ECO:0000256" key="5">
    <source>
        <dbReference type="ARBA" id="ARBA00022592"/>
    </source>
</evidence>
<proteinExistence type="inferred from homology"/>
<sequence>MNEPTSTRTPTGDTGGRPPSAFDPEGPISEQPPAPETSSGPNPSGKGNLGTGKASRAGDKIFRNLTTGAGIFVVALIGLIGLFLLIQAIPALQANKGSFFGTEWNTTDPADLHFGITDMLLVTVTVSLVALVIAMPISLGIALFLTQYAPARLARPFAYIIDLLAAVPSIIFGLWGLLFLAPELEPIAQWINSTFGWIPIFGEGNIAPNIRGTIFTAGVVLAVMLLPIITSLTREVFQRTPTTQIEGALALGATRWEVIRTTVLPFGKSGYIGASMLGLGRALGETIALTVILGIPTVPFDWSIFDGGATFASKIALAAAEFNDPTSAGAYIAAGLVLFVLTFLVNFVARAIIGDKKGD</sequence>
<evidence type="ECO:0000256" key="10">
    <source>
        <dbReference type="RuleBase" id="RU363054"/>
    </source>
</evidence>
<accession>A0A4Q7JE08</accession>
<dbReference type="PROSITE" id="PS50928">
    <property type="entry name" value="ABC_TM1"/>
    <property type="match status" value="1"/>
</dbReference>
<evidence type="ECO:0000256" key="11">
    <source>
        <dbReference type="SAM" id="MobiDB-lite"/>
    </source>
</evidence>
<dbReference type="Pfam" id="PF00528">
    <property type="entry name" value="BPD_transp_1"/>
    <property type="match status" value="1"/>
</dbReference>
<dbReference type="NCBIfam" id="TIGR02138">
    <property type="entry name" value="phosphate_pstC"/>
    <property type="match status" value="1"/>
</dbReference>
<keyword evidence="7 9" id="KW-1133">Transmembrane helix</keyword>
<evidence type="ECO:0000259" key="12">
    <source>
        <dbReference type="PROSITE" id="PS50928"/>
    </source>
</evidence>
<comment type="function">
    <text evidence="10">Part of the binding-protein-dependent transport system for phosphate; probably responsible for the translocation of the substrate across the membrane.</text>
</comment>
<dbReference type="InterPro" id="IPR011864">
    <property type="entry name" value="Phosphate_PstC"/>
</dbReference>
<dbReference type="GO" id="GO:0006817">
    <property type="term" value="P:phosphate ion transport"/>
    <property type="evidence" value="ECO:0007669"/>
    <property type="project" value="UniProtKB-KW"/>
</dbReference>
<comment type="similarity">
    <text evidence="2 10">Belongs to the binding-protein-dependent transport system permease family. CysTW subfamily.</text>
</comment>
<comment type="subcellular location">
    <subcellularLocation>
        <location evidence="1 9">Cell membrane</location>
        <topology evidence="1 9">Multi-pass membrane protein</topology>
    </subcellularLocation>
</comment>
<evidence type="ECO:0000256" key="6">
    <source>
        <dbReference type="ARBA" id="ARBA00022692"/>
    </source>
</evidence>
<dbReference type="CDD" id="cd06261">
    <property type="entry name" value="TM_PBP2"/>
    <property type="match status" value="1"/>
</dbReference>
<evidence type="ECO:0000256" key="7">
    <source>
        <dbReference type="ARBA" id="ARBA00022989"/>
    </source>
</evidence>
<keyword evidence="6 9" id="KW-0812">Transmembrane</keyword>
<keyword evidence="5 10" id="KW-0592">Phosphate transport</keyword>
<keyword evidence="8 9" id="KW-0472">Membrane</keyword>
<organism evidence="13 14">
    <name type="scientific">Amycolatopsis suaedae</name>
    <dbReference type="NCBI Taxonomy" id="2510978"/>
    <lineage>
        <taxon>Bacteria</taxon>
        <taxon>Bacillati</taxon>
        <taxon>Actinomycetota</taxon>
        <taxon>Actinomycetes</taxon>
        <taxon>Pseudonocardiales</taxon>
        <taxon>Pseudonocardiaceae</taxon>
        <taxon>Amycolatopsis</taxon>
    </lineage>
</organism>